<comment type="caution">
    <text evidence="2">The sequence shown here is derived from an EMBL/GenBank/DDBJ whole genome shotgun (WGS) entry which is preliminary data.</text>
</comment>
<dbReference type="EMBL" id="PRLP01000046">
    <property type="protein sequence ID" value="PPC76625.1"/>
    <property type="molecule type" value="Genomic_DNA"/>
</dbReference>
<keyword evidence="1" id="KW-0812">Transmembrane</keyword>
<sequence length="65" mass="7249">MPIIMAILYLTACAICGLMGRRTAFGFLGHFLLSLVITPVGDFLVQIVSRPSRELRQKLDKLDLD</sequence>
<dbReference type="OrthoDB" id="9134123at2"/>
<evidence type="ECO:0000256" key="1">
    <source>
        <dbReference type="SAM" id="Phobius"/>
    </source>
</evidence>
<evidence type="ECO:0000313" key="3">
    <source>
        <dbReference type="Proteomes" id="UP000238196"/>
    </source>
</evidence>
<evidence type="ECO:0000313" key="2">
    <source>
        <dbReference type="EMBL" id="PPC76625.1"/>
    </source>
</evidence>
<proteinExistence type="predicted"/>
<gene>
    <name evidence="2" type="ORF">C4K68_14455</name>
</gene>
<protein>
    <submittedName>
        <fullName evidence="2">Uncharacterized protein</fullName>
    </submittedName>
</protein>
<dbReference type="AlphaFoldDB" id="A0A2S5KPR4"/>
<organism evidence="2 3">
    <name type="scientific">Proteobacteria bacterium 228</name>
    <dbReference type="NCBI Taxonomy" id="2083153"/>
    <lineage>
        <taxon>Bacteria</taxon>
        <taxon>Pseudomonadati</taxon>
        <taxon>Pseudomonadota</taxon>
    </lineage>
</organism>
<reference evidence="2 3" key="1">
    <citation type="submission" date="2018-02" db="EMBL/GenBank/DDBJ databases">
        <title>novel marine gammaproteobacteria from coastal saline agro ecosystem.</title>
        <authorList>
            <person name="Krishnan R."/>
            <person name="Ramesh Kumar N."/>
        </authorList>
    </citation>
    <scope>NUCLEOTIDE SEQUENCE [LARGE SCALE GENOMIC DNA]</scope>
    <source>
        <strain evidence="2 3">228</strain>
    </source>
</reference>
<accession>A0A2S5KPR4</accession>
<feature type="transmembrane region" description="Helical" evidence="1">
    <location>
        <begin position="24"/>
        <end position="48"/>
    </location>
</feature>
<dbReference type="Proteomes" id="UP000238196">
    <property type="component" value="Unassembled WGS sequence"/>
</dbReference>
<keyword evidence="1" id="KW-1133">Transmembrane helix</keyword>
<name>A0A2S5KPR4_9PROT</name>
<keyword evidence="1" id="KW-0472">Membrane</keyword>